<organism evidence="3 4">
    <name type="scientific">Ketogulonicigenium robustum</name>
    <dbReference type="NCBI Taxonomy" id="92947"/>
    <lineage>
        <taxon>Bacteria</taxon>
        <taxon>Pseudomonadati</taxon>
        <taxon>Pseudomonadota</taxon>
        <taxon>Alphaproteobacteria</taxon>
        <taxon>Rhodobacterales</taxon>
        <taxon>Roseobacteraceae</taxon>
        <taxon>Ketogulonicigenium</taxon>
    </lineage>
</organism>
<accession>A0A1W6NWX8</accession>
<feature type="transmembrane region" description="Helical" evidence="1">
    <location>
        <begin position="21"/>
        <end position="42"/>
    </location>
</feature>
<dbReference type="Proteomes" id="UP000242447">
    <property type="component" value="Chromosome"/>
</dbReference>
<dbReference type="AlphaFoldDB" id="A0A1W6NWX8"/>
<evidence type="ECO:0000256" key="1">
    <source>
        <dbReference type="SAM" id="Phobius"/>
    </source>
</evidence>
<gene>
    <name evidence="3" type="ORF">BVG79_00386</name>
</gene>
<keyword evidence="1" id="KW-0472">Membrane</keyword>
<dbReference type="InterPro" id="IPR012422">
    <property type="entry name" value="Cyt_c_oxidase_su4_bac-aa3"/>
</dbReference>
<dbReference type="KEGG" id="kro:BVG79_00386"/>
<evidence type="ECO:0000259" key="2">
    <source>
        <dbReference type="Pfam" id="PF07835"/>
    </source>
</evidence>
<dbReference type="InterPro" id="IPR036596">
    <property type="entry name" value="Cyt-C_aa3_sf"/>
</dbReference>
<dbReference type="RefSeq" id="WP_085785412.1">
    <property type="nucleotide sequence ID" value="NZ_CP019937.1"/>
</dbReference>
<dbReference type="Gene3D" id="1.20.5.160">
    <property type="entry name" value="Bacterial aa3 type cytochrome c oxidase subunit IV"/>
    <property type="match status" value="1"/>
</dbReference>
<keyword evidence="4" id="KW-1185">Reference proteome</keyword>
<evidence type="ECO:0000313" key="4">
    <source>
        <dbReference type="Proteomes" id="UP000242447"/>
    </source>
</evidence>
<dbReference type="Pfam" id="PF07835">
    <property type="entry name" value="COX4_pro_2"/>
    <property type="match status" value="1"/>
</dbReference>
<evidence type="ECO:0000313" key="3">
    <source>
        <dbReference type="EMBL" id="ARO13742.1"/>
    </source>
</evidence>
<dbReference type="SUPFAM" id="SSF81469">
    <property type="entry name" value="Bacterial aa3 type cytochrome c oxidase subunit IV"/>
    <property type="match status" value="1"/>
</dbReference>
<sequence length="43" mass="4785">MAEYKHGSMDVTEQEATYKSFVRLMVIGYVCSAVLVILGAIFL</sequence>
<proteinExistence type="predicted"/>
<name>A0A1W6NWX8_9RHOB</name>
<protein>
    <recommendedName>
        <fullName evidence="2">Cytochrome c oxidase subunit IV bacterial aa3 type domain-containing protein</fullName>
    </recommendedName>
</protein>
<keyword evidence="1" id="KW-0812">Transmembrane</keyword>
<dbReference type="STRING" id="92947.BVG79_00386"/>
<reference evidence="3 4" key="1">
    <citation type="submission" date="2017-02" db="EMBL/GenBank/DDBJ databases">
        <title>Ketogulonicigenium robustum SPU B003 Genome sequencing and assembly.</title>
        <authorList>
            <person name="Li Y."/>
            <person name="Liu L."/>
            <person name="Wang C."/>
            <person name="Zhang M."/>
            <person name="Zhang T."/>
            <person name="Zhang Y."/>
        </authorList>
    </citation>
    <scope>NUCLEOTIDE SEQUENCE [LARGE SCALE GENOMIC DNA]</scope>
    <source>
        <strain evidence="3 4">SPU_B003</strain>
    </source>
</reference>
<dbReference type="OrthoDB" id="7691500at2"/>
<dbReference type="EMBL" id="CP019937">
    <property type="protein sequence ID" value="ARO13742.1"/>
    <property type="molecule type" value="Genomic_DNA"/>
</dbReference>
<feature type="domain" description="Cytochrome c oxidase subunit IV bacterial aa3 type" evidence="2">
    <location>
        <begin position="4"/>
        <end position="43"/>
    </location>
</feature>
<keyword evidence="1" id="KW-1133">Transmembrane helix</keyword>